<dbReference type="EMBL" id="CAJFCJ010000002">
    <property type="protein sequence ID" value="CAD5112156.1"/>
    <property type="molecule type" value="Genomic_DNA"/>
</dbReference>
<evidence type="ECO:0000256" key="2">
    <source>
        <dbReference type="ARBA" id="ARBA00022741"/>
    </source>
</evidence>
<dbReference type="Gene3D" id="1.10.510.10">
    <property type="entry name" value="Transferase(Phosphotransferase) domain 1"/>
    <property type="match status" value="1"/>
</dbReference>
<dbReference type="Gene3D" id="3.30.200.20">
    <property type="entry name" value="Phosphorylase Kinase, domain 1"/>
    <property type="match status" value="1"/>
</dbReference>
<dbReference type="OrthoDB" id="5836549at2759"/>
<organism evidence="6 7">
    <name type="scientific">Dimorphilus gyrociliatus</name>
    <dbReference type="NCBI Taxonomy" id="2664684"/>
    <lineage>
        <taxon>Eukaryota</taxon>
        <taxon>Metazoa</taxon>
        <taxon>Spiralia</taxon>
        <taxon>Lophotrochozoa</taxon>
        <taxon>Annelida</taxon>
        <taxon>Polychaeta</taxon>
        <taxon>Polychaeta incertae sedis</taxon>
        <taxon>Dinophilidae</taxon>
        <taxon>Dimorphilus</taxon>
    </lineage>
</organism>
<dbReference type="PROSITE" id="PS50011">
    <property type="entry name" value="PROTEIN_KINASE_DOM"/>
    <property type="match status" value="1"/>
</dbReference>
<comment type="similarity">
    <text evidence="1">Belongs to the protein kinase superfamily. STE Ser/Thr protein kinase family. STE20 subfamily.</text>
</comment>
<feature type="region of interest" description="Disordered" evidence="4">
    <location>
        <begin position="1082"/>
        <end position="1104"/>
    </location>
</feature>
<dbReference type="InterPro" id="IPR011009">
    <property type="entry name" value="Kinase-like_dom_sf"/>
</dbReference>
<comment type="caution">
    <text evidence="6">The sequence shown here is derived from an EMBL/GenBank/DDBJ whole genome shotgun (WGS) entry which is preliminary data.</text>
</comment>
<gene>
    <name evidence="6" type="ORF">DGYR_LOCUS1353</name>
</gene>
<sequence>MFADFSRETMRGGGTDKIINSENTHGTLNTKSEIFKRFMDEDTDLVSSSTKVLEVEYSSFERLEQNHSNYESYKDIKSECINDIQSEIIRKDDKYRINYSHCEISTIDTRKSTTYNILDENSILSLTNSNFCVEVKGKKEKQCNSVSYMRSPLNELCTKQNDSKYILRSSSFLDNVSSKSCGIEDTEQTDLESIKINIETIAQRNSCTQGNLLLSFEMPGETQNDESIDFENNDSLVKLKPELSGDFSYYDDKLKSAPQYICVIEAIRESNENLSYVLSLNLKQASSIGRQAPNEKGNNDPVHDTKPESILKDNPRSDARSITLSNFSSFGGGGGGGGDEDPPRRTDISKEPDDNEEADEDEQMLENFLLGMDSYQQLSPKIIAKINKFLLNPSIDGALGAAVKHFTTCKDFESCALCEAILEILAQHLKNCFYDTCNIVWCQQYHSKFQRKHNPMLTLKKPKFQDRLRKYMEEQINKEKTCIKELKREILECSSSSFTTSSLTRNPGKVRYTTKYSDFKSFQDNLANSQVCNEGFIWKKMSKKISIFNGGYKLNENYTQLSGLGNNKGGQGKIYQVKDLETGYIFAIKQEVLAKHIEYNLSEVETWAKAALEDDQIVQFYGVIKENDKLNLLMEYIEGEDLESMIKTSKKLSVKQTIFYIKGVCQQLSVLHKLNIVHEDIKAANVMVRRRNGRPVLVDFGLSRFLTENHRGYRGSIFAFSPEKVRGEYNKAADIWAIGIMAAHVITGEVPWADCRGEIVFTIGMCKRPPILEKLSKYTSSKRSLKDFFDKVFEIEHKKRIEIDNLLRHTLFREVTYTDEMSMPATLRSRQKSRNLNVFSDENSPMDTSVPDEDIMSSTFFNIMDRISHIRIPEEVSNSLYSLEEMKLLTEFLKSYPDPEHLETFILEVAGSTRPSQQQTRVLIPNKQVPLPVFLQQERMATPDRQAPLPAVLQQERAATPYRQAPLPAVLQQERAATPNRQAPLPASLQQDRMATPNRQAPLPAVLQQERAATPNRQAPLPASLQQDRMATPNRQAPLPAVLQQERAATPNRQAPLPASLQQDRMATPNRQAPLPAVLQQERAATPNRQAPLPASLQQDRMATPNRQAPLPAVLQQDISRPSAQNLPQVVCDENKSIEQEINQGVQRVDSDQLPDFEALIHPMLSMNIREIDDSGSSTEIEPEKPTHQSNISSLAFEDFLRNDLAVIDDGSNQFGTLRDDDSSVERDSIDSNINEDEPEVDWFDKELSSIENDSTIKFICEGSEDKEYGLRRMETWSNILKLMANKFHEDGEKRRFVVCYNNSGRLIDPGEKVNPSDDRDLRTVVVKRWNRSYSWFLDEQGHIKHDQQTP</sequence>
<dbReference type="InterPro" id="IPR035898">
    <property type="entry name" value="TAZ_dom_sf"/>
</dbReference>
<evidence type="ECO:0000313" key="6">
    <source>
        <dbReference type="EMBL" id="CAD5112156.1"/>
    </source>
</evidence>
<dbReference type="SUPFAM" id="SSF56112">
    <property type="entry name" value="Protein kinase-like (PK-like)"/>
    <property type="match status" value="1"/>
</dbReference>
<feature type="compositionally biased region" description="Basic and acidic residues" evidence="4">
    <location>
        <begin position="297"/>
        <end position="319"/>
    </location>
</feature>
<evidence type="ECO:0000256" key="3">
    <source>
        <dbReference type="ARBA" id="ARBA00022840"/>
    </source>
</evidence>
<keyword evidence="2" id="KW-0547">Nucleotide-binding</keyword>
<protein>
    <submittedName>
        <fullName evidence="6">DgyrCDS1394</fullName>
    </submittedName>
</protein>
<feature type="compositionally biased region" description="Basic and acidic residues" evidence="4">
    <location>
        <begin position="341"/>
        <end position="352"/>
    </location>
</feature>
<proteinExistence type="inferred from homology"/>
<keyword evidence="7" id="KW-1185">Reference proteome</keyword>
<reference evidence="6 7" key="1">
    <citation type="submission" date="2020-08" db="EMBL/GenBank/DDBJ databases">
        <authorList>
            <person name="Hejnol A."/>
        </authorList>
    </citation>
    <scope>NUCLEOTIDE SEQUENCE [LARGE SCALE GENOMIC DNA]</scope>
</reference>
<feature type="region of interest" description="Disordered" evidence="4">
    <location>
        <begin position="1046"/>
        <end position="1068"/>
    </location>
</feature>
<evidence type="ECO:0000259" key="5">
    <source>
        <dbReference type="PROSITE" id="PS50011"/>
    </source>
</evidence>
<feature type="region of interest" description="Disordered" evidence="4">
    <location>
        <begin position="1010"/>
        <end position="1032"/>
    </location>
</feature>
<dbReference type="InterPro" id="IPR050629">
    <property type="entry name" value="STE20/SPS1-PAK"/>
</dbReference>
<dbReference type="GO" id="GO:0004674">
    <property type="term" value="F:protein serine/threonine kinase activity"/>
    <property type="evidence" value="ECO:0007669"/>
    <property type="project" value="TreeGrafter"/>
</dbReference>
<feature type="region of interest" description="Disordered" evidence="4">
    <location>
        <begin position="289"/>
        <end position="360"/>
    </location>
</feature>
<accession>A0A7I8V747</accession>
<dbReference type="SMART" id="SM00220">
    <property type="entry name" value="S_TKc"/>
    <property type="match status" value="1"/>
</dbReference>
<evidence type="ECO:0000256" key="4">
    <source>
        <dbReference type="SAM" id="MobiDB-lite"/>
    </source>
</evidence>
<feature type="compositionally biased region" description="Polar residues" evidence="4">
    <location>
        <begin position="320"/>
        <end position="329"/>
    </location>
</feature>
<evidence type="ECO:0000313" key="7">
    <source>
        <dbReference type="Proteomes" id="UP000549394"/>
    </source>
</evidence>
<keyword evidence="3" id="KW-0067">ATP-binding</keyword>
<dbReference type="Pfam" id="PF00069">
    <property type="entry name" value="Pkinase"/>
    <property type="match status" value="1"/>
</dbReference>
<name>A0A7I8V747_9ANNE</name>
<dbReference type="InterPro" id="IPR000719">
    <property type="entry name" value="Prot_kinase_dom"/>
</dbReference>
<dbReference type="Gene3D" id="1.20.1020.10">
    <property type="entry name" value="TAZ domain"/>
    <property type="match status" value="1"/>
</dbReference>
<dbReference type="PANTHER" id="PTHR48012">
    <property type="entry name" value="STERILE20-LIKE KINASE, ISOFORM B-RELATED"/>
    <property type="match status" value="1"/>
</dbReference>
<dbReference type="PROSITE" id="PS00108">
    <property type="entry name" value="PROTEIN_KINASE_ST"/>
    <property type="match status" value="1"/>
</dbReference>
<dbReference type="Proteomes" id="UP000549394">
    <property type="component" value="Unassembled WGS sequence"/>
</dbReference>
<dbReference type="GO" id="GO:0005524">
    <property type="term" value="F:ATP binding"/>
    <property type="evidence" value="ECO:0007669"/>
    <property type="project" value="UniProtKB-KW"/>
</dbReference>
<evidence type="ECO:0000256" key="1">
    <source>
        <dbReference type="ARBA" id="ARBA00008874"/>
    </source>
</evidence>
<dbReference type="GO" id="GO:0005737">
    <property type="term" value="C:cytoplasm"/>
    <property type="evidence" value="ECO:0007669"/>
    <property type="project" value="TreeGrafter"/>
</dbReference>
<dbReference type="InterPro" id="IPR008271">
    <property type="entry name" value="Ser/Thr_kinase_AS"/>
</dbReference>
<feature type="domain" description="Protein kinase" evidence="5">
    <location>
        <begin position="560"/>
        <end position="812"/>
    </location>
</feature>